<evidence type="ECO:0000256" key="12">
    <source>
        <dbReference type="SAM" id="Phobius"/>
    </source>
</evidence>
<dbReference type="Gene3D" id="2.60.40.1190">
    <property type="match status" value="1"/>
</dbReference>
<evidence type="ECO:0000256" key="7">
    <source>
        <dbReference type="ARBA" id="ARBA00022982"/>
    </source>
</evidence>
<keyword evidence="7" id="KW-0249">Electron transport</keyword>
<name>A0ABW3FDZ6_9HYPH</name>
<reference evidence="15" key="1">
    <citation type="journal article" date="2019" name="Int. J. Syst. Evol. Microbiol.">
        <title>The Global Catalogue of Microorganisms (GCM) 10K type strain sequencing project: providing services to taxonomists for standard genome sequencing and annotation.</title>
        <authorList>
            <consortium name="The Broad Institute Genomics Platform"/>
            <consortium name="The Broad Institute Genome Sequencing Center for Infectious Disease"/>
            <person name="Wu L."/>
            <person name="Ma J."/>
        </authorList>
    </citation>
    <scope>NUCLEOTIDE SEQUENCE [LARGE SCALE GENOMIC DNA]</scope>
    <source>
        <strain evidence="15">CCUG 60023</strain>
    </source>
</reference>
<sequence>MLDTATLEHNKPNQRSKKAVKPGSDAGTVTLHWLTVISLIVSLLTGLRISADGLTNHWAAALDPILPQGEIWTWHIAASITLIASTAAYFIYVRRAVLGARNAPSRLKTLTPPTTSRLRWRAINVALHWFAYAAILALTVTGIALYLGYASLFLTLHTWLAWAMLAYIAIHSLTHFLYGGIAQLLRLFRPEPLLESFQTKVWPFGIAMIVAITTAAAAVGLDWTTRPTITALAITSTPTLDGVLDEPFWAMAETATIETHQGANLGGTGSSSVSIKATVNEDTIHFAFLWQDPTRSLMRSPVVKSDDGWRVISTGAAQADVNDYYEDKFAVLFSLNDQLGGGGSTYLGKDPLPNYPKSPHQRGLHYTDDGRILDLWQWKSSRGGMLGYVDDMHFGPPLKATPAQEQGKKRYAAGYTSDPGKAIYEYNYIADGANGYDSPVRLKRLPRDLAAMRLALGRLPRGADGDNAEGSKWWMTRDDSVPYHPALDAAIPIGTVLPTTLNIHQYNGDRADLSGGARWRDGIWTLEVSRKRDTGSPYDMAFHKGRTIYVWLSVFDHNQTRHTRHQRPVTLVIPN</sequence>
<dbReference type="SUPFAM" id="SSF49344">
    <property type="entry name" value="CBD9-like"/>
    <property type="match status" value="1"/>
</dbReference>
<dbReference type="SUPFAM" id="SSF81342">
    <property type="entry name" value="Transmembrane di-heme cytochromes"/>
    <property type="match status" value="1"/>
</dbReference>
<feature type="compositionally biased region" description="Basic and acidic residues" evidence="11">
    <location>
        <begin position="1"/>
        <end position="11"/>
    </location>
</feature>
<dbReference type="InterPro" id="IPR019020">
    <property type="entry name" value="Cyt-c552/DMSO_Rdtase_haem-bd"/>
</dbReference>
<dbReference type="CDD" id="cd09625">
    <property type="entry name" value="DOMON_like_cytochrome"/>
    <property type="match status" value="1"/>
</dbReference>
<evidence type="ECO:0000313" key="14">
    <source>
        <dbReference type="EMBL" id="MFD0916420.1"/>
    </source>
</evidence>
<keyword evidence="5 12" id="KW-0812">Transmembrane</keyword>
<dbReference type="Pfam" id="PF09459">
    <property type="entry name" value="EB_dh"/>
    <property type="match status" value="1"/>
</dbReference>
<keyword evidence="4" id="KW-0349">Heme</keyword>
<protein>
    <submittedName>
        <fullName evidence="14">Ethylbenzene dehydrogenase-related protein</fullName>
    </submittedName>
</protein>
<dbReference type="Gene3D" id="1.20.950.20">
    <property type="entry name" value="Transmembrane di-heme cytochromes, Chain C"/>
    <property type="match status" value="1"/>
</dbReference>
<dbReference type="Pfam" id="PF01292">
    <property type="entry name" value="Ni_hydr_CYTB"/>
    <property type="match status" value="1"/>
</dbReference>
<feature type="transmembrane region" description="Helical" evidence="12">
    <location>
        <begin position="126"/>
        <end position="147"/>
    </location>
</feature>
<keyword evidence="6" id="KW-0479">Metal-binding</keyword>
<evidence type="ECO:0000256" key="4">
    <source>
        <dbReference type="ARBA" id="ARBA00022617"/>
    </source>
</evidence>
<keyword evidence="8 12" id="KW-1133">Transmembrane helix</keyword>
<evidence type="ECO:0000259" key="13">
    <source>
        <dbReference type="SMART" id="SM00887"/>
    </source>
</evidence>
<evidence type="ECO:0000256" key="11">
    <source>
        <dbReference type="SAM" id="MobiDB-lite"/>
    </source>
</evidence>
<feature type="transmembrane region" description="Helical" evidence="12">
    <location>
        <begin position="201"/>
        <end position="221"/>
    </location>
</feature>
<evidence type="ECO:0000256" key="10">
    <source>
        <dbReference type="ARBA" id="ARBA00023136"/>
    </source>
</evidence>
<comment type="subcellular location">
    <subcellularLocation>
        <location evidence="1">Cell membrane</location>
        <topology evidence="1">Multi-pass membrane protein</topology>
    </subcellularLocation>
</comment>
<evidence type="ECO:0000256" key="3">
    <source>
        <dbReference type="ARBA" id="ARBA00022475"/>
    </source>
</evidence>
<keyword evidence="15" id="KW-1185">Reference proteome</keyword>
<evidence type="ECO:0000256" key="8">
    <source>
        <dbReference type="ARBA" id="ARBA00022989"/>
    </source>
</evidence>
<feature type="transmembrane region" description="Helical" evidence="12">
    <location>
        <begin position="159"/>
        <end position="181"/>
    </location>
</feature>
<proteinExistence type="predicted"/>
<evidence type="ECO:0000256" key="9">
    <source>
        <dbReference type="ARBA" id="ARBA00023004"/>
    </source>
</evidence>
<dbReference type="InterPro" id="IPR016174">
    <property type="entry name" value="Di-haem_cyt_TM"/>
</dbReference>
<evidence type="ECO:0000256" key="6">
    <source>
        <dbReference type="ARBA" id="ARBA00022723"/>
    </source>
</evidence>
<dbReference type="Proteomes" id="UP001597101">
    <property type="component" value="Unassembled WGS sequence"/>
</dbReference>
<keyword evidence="10 12" id="KW-0472">Membrane</keyword>
<feature type="domain" description="Cytochrome c-552/DMSO reductase-like haem-binding" evidence="13">
    <location>
        <begin position="246"/>
        <end position="567"/>
    </location>
</feature>
<gene>
    <name evidence="14" type="ORF">ACFQ14_08380</name>
</gene>
<feature type="transmembrane region" description="Helical" evidence="12">
    <location>
        <begin position="71"/>
        <end position="92"/>
    </location>
</feature>
<accession>A0ABW3FDZ6</accession>
<evidence type="ECO:0000256" key="1">
    <source>
        <dbReference type="ARBA" id="ARBA00004651"/>
    </source>
</evidence>
<comment type="caution">
    <text evidence="14">The sequence shown here is derived from an EMBL/GenBank/DDBJ whole genome shotgun (WGS) entry which is preliminary data.</text>
</comment>
<dbReference type="EMBL" id="JBHTJV010000005">
    <property type="protein sequence ID" value="MFD0916420.1"/>
    <property type="molecule type" value="Genomic_DNA"/>
</dbReference>
<evidence type="ECO:0000256" key="5">
    <source>
        <dbReference type="ARBA" id="ARBA00022692"/>
    </source>
</evidence>
<feature type="region of interest" description="Disordered" evidence="11">
    <location>
        <begin position="1"/>
        <end position="24"/>
    </location>
</feature>
<keyword evidence="9" id="KW-0408">Iron</keyword>
<feature type="transmembrane region" description="Helical" evidence="12">
    <location>
        <begin position="31"/>
        <end position="51"/>
    </location>
</feature>
<keyword evidence="3" id="KW-1003">Cell membrane</keyword>
<dbReference type="RefSeq" id="WP_377212274.1">
    <property type="nucleotide sequence ID" value="NZ_JBHTJV010000005.1"/>
</dbReference>
<dbReference type="InterPro" id="IPR011577">
    <property type="entry name" value="Cyt_b561_bac/Ni-Hgenase"/>
</dbReference>
<keyword evidence="2" id="KW-0813">Transport</keyword>
<organism evidence="14 15">
    <name type="scientific">Pseudahrensia aquimaris</name>
    <dbReference type="NCBI Taxonomy" id="744461"/>
    <lineage>
        <taxon>Bacteria</taxon>
        <taxon>Pseudomonadati</taxon>
        <taxon>Pseudomonadota</taxon>
        <taxon>Alphaproteobacteria</taxon>
        <taxon>Hyphomicrobiales</taxon>
        <taxon>Ahrensiaceae</taxon>
        <taxon>Pseudahrensia</taxon>
    </lineage>
</organism>
<evidence type="ECO:0000256" key="2">
    <source>
        <dbReference type="ARBA" id="ARBA00022448"/>
    </source>
</evidence>
<evidence type="ECO:0000313" key="15">
    <source>
        <dbReference type="Proteomes" id="UP001597101"/>
    </source>
</evidence>
<dbReference type="SMART" id="SM00887">
    <property type="entry name" value="EB_dh"/>
    <property type="match status" value="1"/>
</dbReference>